<reference evidence="2" key="1">
    <citation type="submission" date="2023-07" db="EMBL/GenBank/DDBJ databases">
        <title>draft genome sequence of fig (Ficus carica).</title>
        <authorList>
            <person name="Takahashi T."/>
            <person name="Nishimura K."/>
        </authorList>
    </citation>
    <scope>NUCLEOTIDE SEQUENCE</scope>
</reference>
<dbReference type="Gramene" id="FCD_00027184-RA">
    <property type="protein sequence ID" value="FCD_00027184-RA:cds"/>
    <property type="gene ID" value="FCD_00027184"/>
</dbReference>
<evidence type="ECO:0000256" key="1">
    <source>
        <dbReference type="SAM" id="MobiDB-lite"/>
    </source>
</evidence>
<proteinExistence type="predicted"/>
<keyword evidence="3" id="KW-1185">Reference proteome</keyword>
<comment type="caution">
    <text evidence="2">The sequence shown here is derived from an EMBL/GenBank/DDBJ whole genome shotgun (WGS) entry which is preliminary data.</text>
</comment>
<feature type="region of interest" description="Disordered" evidence="1">
    <location>
        <begin position="64"/>
        <end position="97"/>
    </location>
</feature>
<evidence type="ECO:0000313" key="3">
    <source>
        <dbReference type="Proteomes" id="UP001187192"/>
    </source>
</evidence>
<feature type="compositionally biased region" description="Basic residues" evidence="1">
    <location>
        <begin position="1"/>
        <end position="19"/>
    </location>
</feature>
<sequence length="512" mass="59636">MGKKDRTNRRKEQKQKQRASKMAEKGGNSTDPGLDDDDDIVLGRINVQYTAELVEKMVRDMKLEKERRKKDQDQDNDHDHDHDHSPSDPEETDLVQKLEEELKFLKSKVKNCEKEQEEPDTMEKKVAEGLEQELIAMVSQLAISNKNVVGRIHDMKKYENSGSIDFDDIETMRLAGEKIKEYQKNPDELLARLMTEIVSPDDGKGRPEYRKKNTKFSSQELKKMKEEIETILETTMAMQRSLDEFEEKFQRYNVPKRGNKSSESLERYLNRLREFMQSTWKEKAEKCRQKEHRSFIEWMVKLEISEDNERRTTFKALKVVLHDLGIQISKFLIDYFLLMSISTEKDEIAANLFDVESTIKCLIVEESSVVISSFIAVVEFFDRTMRLARPLGQDAKGKGKKDSDVKRSESQIKKENALLHLIIIEVLRLEVSFLYPDLPMMLTDEVYLAMGNHLTDNVFEDKLNKIGATINGLKSEFLSDQHQSSLKSFFEQILELGVKEIWQELDLKTRAS</sequence>
<dbReference type="AlphaFoldDB" id="A0AA87ZW69"/>
<dbReference type="Proteomes" id="UP001187192">
    <property type="component" value="Unassembled WGS sequence"/>
</dbReference>
<protein>
    <submittedName>
        <fullName evidence="2">Uncharacterized protein</fullName>
    </submittedName>
</protein>
<feature type="region of interest" description="Disordered" evidence="1">
    <location>
        <begin position="1"/>
        <end position="40"/>
    </location>
</feature>
<feature type="compositionally biased region" description="Basic and acidic residues" evidence="1">
    <location>
        <begin position="64"/>
        <end position="87"/>
    </location>
</feature>
<accession>A0AA87ZW69</accession>
<name>A0AA87ZW69_FICCA</name>
<gene>
    <name evidence="2" type="ORF">TIFTF001_012591</name>
</gene>
<evidence type="ECO:0000313" key="2">
    <source>
        <dbReference type="EMBL" id="GMN43383.1"/>
    </source>
</evidence>
<dbReference type="EMBL" id="BTGU01000016">
    <property type="protein sequence ID" value="GMN43383.1"/>
    <property type="molecule type" value="Genomic_DNA"/>
</dbReference>
<organism evidence="2 3">
    <name type="scientific">Ficus carica</name>
    <name type="common">Common fig</name>
    <dbReference type="NCBI Taxonomy" id="3494"/>
    <lineage>
        <taxon>Eukaryota</taxon>
        <taxon>Viridiplantae</taxon>
        <taxon>Streptophyta</taxon>
        <taxon>Embryophyta</taxon>
        <taxon>Tracheophyta</taxon>
        <taxon>Spermatophyta</taxon>
        <taxon>Magnoliopsida</taxon>
        <taxon>eudicotyledons</taxon>
        <taxon>Gunneridae</taxon>
        <taxon>Pentapetalae</taxon>
        <taxon>rosids</taxon>
        <taxon>fabids</taxon>
        <taxon>Rosales</taxon>
        <taxon>Moraceae</taxon>
        <taxon>Ficeae</taxon>
        <taxon>Ficus</taxon>
    </lineage>
</organism>